<gene>
    <name evidence="12" type="ORF">B0T18DRAFT_94335</name>
</gene>
<dbReference type="InterPro" id="IPR000719">
    <property type="entry name" value="Prot_kinase_dom"/>
</dbReference>
<keyword evidence="12" id="KW-0418">Kinase</keyword>
<dbReference type="PANTHER" id="PTHR44167">
    <property type="entry name" value="OVARIAN-SPECIFIC SERINE/THREONINE-PROTEIN KINASE LOK-RELATED"/>
    <property type="match status" value="1"/>
</dbReference>
<proteinExistence type="predicted"/>
<evidence type="ECO:0000256" key="7">
    <source>
        <dbReference type="ARBA" id="ARBA00033194"/>
    </source>
</evidence>
<dbReference type="Gene3D" id="3.30.200.20">
    <property type="entry name" value="Phosphorylase Kinase, domain 1"/>
    <property type="match status" value="1"/>
</dbReference>
<dbReference type="Pfam" id="PF00069">
    <property type="entry name" value="Pkinase"/>
    <property type="match status" value="1"/>
</dbReference>
<dbReference type="PANTHER" id="PTHR44167:SF24">
    <property type="entry name" value="SERINE_THREONINE-PROTEIN KINASE CHK2"/>
    <property type="match status" value="1"/>
</dbReference>
<dbReference type="SUPFAM" id="SSF56112">
    <property type="entry name" value="Protein kinase-like (PK-like)"/>
    <property type="match status" value="1"/>
</dbReference>
<protein>
    <recommendedName>
        <fullName evidence="5">EKC/KEOPS complex subunit BUD32</fullName>
        <ecNumber evidence="3">2.7.11.1</ecNumber>
    </recommendedName>
    <alternativeName>
        <fullName evidence="6 7">Atypical Serine/threonine protein kinase BUD32</fullName>
    </alternativeName>
    <alternativeName>
        <fullName evidence="4">EKC/KEOPS complex subunit bud32</fullName>
    </alternativeName>
</protein>
<dbReference type="PROSITE" id="PS50011">
    <property type="entry name" value="PROTEIN_KINASE_DOM"/>
    <property type="match status" value="1"/>
</dbReference>
<evidence type="ECO:0000256" key="10">
    <source>
        <dbReference type="SAM" id="MobiDB-lite"/>
    </source>
</evidence>
<reference evidence="12" key="1">
    <citation type="submission" date="2023-06" db="EMBL/GenBank/DDBJ databases">
        <title>Genome-scale phylogeny and comparative genomics of the fungal order Sordariales.</title>
        <authorList>
            <consortium name="Lawrence Berkeley National Laboratory"/>
            <person name="Hensen N."/>
            <person name="Bonometti L."/>
            <person name="Westerberg I."/>
            <person name="Brannstrom I.O."/>
            <person name="Guillou S."/>
            <person name="Cros-Aarteil S."/>
            <person name="Calhoun S."/>
            <person name="Haridas S."/>
            <person name="Kuo A."/>
            <person name="Mondo S."/>
            <person name="Pangilinan J."/>
            <person name="Riley R."/>
            <person name="LaButti K."/>
            <person name="Andreopoulos B."/>
            <person name="Lipzen A."/>
            <person name="Chen C."/>
            <person name="Yanf M."/>
            <person name="Daum C."/>
            <person name="Ng V."/>
            <person name="Clum A."/>
            <person name="Steindorff A."/>
            <person name="Ohm R."/>
            <person name="Martin F."/>
            <person name="Silar P."/>
            <person name="Natvig D."/>
            <person name="Lalanne C."/>
            <person name="Gautier V."/>
            <person name="Ament-velasquez S.L."/>
            <person name="Kruys A."/>
            <person name="Hutchinson M.I."/>
            <person name="Powell A.J."/>
            <person name="Barry K."/>
            <person name="Miller A.N."/>
            <person name="Grigoriev I.V."/>
            <person name="Debuchy R."/>
            <person name="Gladieux P."/>
            <person name="Thoren M.H."/>
            <person name="Johannesson H."/>
        </authorList>
    </citation>
    <scope>NUCLEOTIDE SEQUENCE</scope>
    <source>
        <strain evidence="12">SMH3187-1</strain>
    </source>
</reference>
<feature type="region of interest" description="Disordered" evidence="10">
    <location>
        <begin position="56"/>
        <end position="117"/>
    </location>
</feature>
<dbReference type="EMBL" id="JAUKUD010000002">
    <property type="protein sequence ID" value="KAK0752637.1"/>
    <property type="molecule type" value="Genomic_DNA"/>
</dbReference>
<evidence type="ECO:0000259" key="11">
    <source>
        <dbReference type="PROSITE" id="PS50011"/>
    </source>
</evidence>
<sequence>MADVDGAAVRSYTTEATPEVVYCGDFATLVPENASAISALNGVVAFLETATTTAAATAAGDDQSHPPSPSTSAEEPYHRRFLSLELPSPPSPSLAPETESPASSFSSTTSDRPTPAARGHYRLSLDILPEGPVSSWRIGKGSRNKHVTEHNTQRGVDILLVPPNEHHGSGVANVHALLCIHPLSGALMLRSTSSHPVMYLSAAEDGGDVVLCRGEQTVIFKAVNRLRFGALDYILTMRVEVESHFQVLRDQFITTILEAPALPHPKLDAMPQPYHHKAAGYIMHKPISTGAFGMVRSAIDSSTGNPLAVKRISIKNKRDTHAIHLEVRIAQLFRHDGPGTGAESGVIPVLSSWCEHNQRPPCGNAPEDAFLAMPLALADFGDTDWPSVTMTDRLALFRGTLVGLARIHAAGIMHRDISPKNLLVCSYNPPIAAICDFGKATQSRHSTTTTIGPIPMVAPEVWTASPRRPYGPALDIWSLGYAWLSTFGPLNWVLSLAGNAKTDESRCRGIHRVLDDRARKGEVPRRLGALMQSMLAYDPSQRCTAAQALEHSVWDPPPTASRPVVDLAGVSDGQGPAKRPRLLTPEPEHAPRGRAADAPLLPDTQSWGR</sequence>
<dbReference type="GO" id="GO:0005634">
    <property type="term" value="C:nucleus"/>
    <property type="evidence" value="ECO:0007669"/>
    <property type="project" value="TreeGrafter"/>
</dbReference>
<evidence type="ECO:0000313" key="13">
    <source>
        <dbReference type="Proteomes" id="UP001172155"/>
    </source>
</evidence>
<evidence type="ECO:0000256" key="2">
    <source>
        <dbReference type="ARBA" id="ARBA00011534"/>
    </source>
</evidence>
<name>A0AA40F7F9_9PEZI</name>
<comment type="function">
    <text evidence="1">Component of the EKC/KEOPS complex that is required for the formation of a threonylcarbamoyl group on adenosine at position 37 (t(6)A37) in tRNAs that read codons beginning with adenine. The complex is probably involved in the transfer of the threonylcarbamoyl moiety of threonylcarbamoyl-AMP (TC-AMP) to the N6 group of A37. BUD32 has ATPase activity in the context of the EKC/KEOPS complex and likely plays a supporting role to the catalytic subunit KAE1. The EKC/KEOPS complex also promotes both telomere uncapping and telomere elongation. The complex is required for efficient recruitment of transcriptional coactivators.</text>
</comment>
<evidence type="ECO:0000256" key="3">
    <source>
        <dbReference type="ARBA" id="ARBA00012513"/>
    </source>
</evidence>
<evidence type="ECO:0000313" key="12">
    <source>
        <dbReference type="EMBL" id="KAK0752637.1"/>
    </source>
</evidence>
<dbReference type="EC" id="2.7.11.1" evidence="3"/>
<organism evidence="12 13">
    <name type="scientific">Schizothecium vesticola</name>
    <dbReference type="NCBI Taxonomy" id="314040"/>
    <lineage>
        <taxon>Eukaryota</taxon>
        <taxon>Fungi</taxon>
        <taxon>Dikarya</taxon>
        <taxon>Ascomycota</taxon>
        <taxon>Pezizomycotina</taxon>
        <taxon>Sordariomycetes</taxon>
        <taxon>Sordariomycetidae</taxon>
        <taxon>Sordariales</taxon>
        <taxon>Schizotheciaceae</taxon>
        <taxon>Schizothecium</taxon>
    </lineage>
</organism>
<comment type="catalytic activity">
    <reaction evidence="9">
        <text>L-seryl-[protein] + ATP = O-phospho-L-seryl-[protein] + ADP + H(+)</text>
        <dbReference type="Rhea" id="RHEA:17989"/>
        <dbReference type="Rhea" id="RHEA-COMP:9863"/>
        <dbReference type="Rhea" id="RHEA-COMP:11604"/>
        <dbReference type="ChEBI" id="CHEBI:15378"/>
        <dbReference type="ChEBI" id="CHEBI:29999"/>
        <dbReference type="ChEBI" id="CHEBI:30616"/>
        <dbReference type="ChEBI" id="CHEBI:83421"/>
        <dbReference type="ChEBI" id="CHEBI:456216"/>
        <dbReference type="EC" id="2.7.11.1"/>
    </reaction>
</comment>
<dbReference type="GO" id="GO:0005524">
    <property type="term" value="F:ATP binding"/>
    <property type="evidence" value="ECO:0007669"/>
    <property type="project" value="InterPro"/>
</dbReference>
<feature type="compositionally biased region" description="Basic and acidic residues" evidence="10">
    <location>
        <begin position="586"/>
        <end position="595"/>
    </location>
</feature>
<dbReference type="AlphaFoldDB" id="A0AA40F7F9"/>
<dbReference type="CDD" id="cd00180">
    <property type="entry name" value="PKc"/>
    <property type="match status" value="1"/>
</dbReference>
<feature type="compositionally biased region" description="Low complexity" evidence="10">
    <location>
        <begin position="94"/>
        <end position="115"/>
    </location>
</feature>
<evidence type="ECO:0000256" key="4">
    <source>
        <dbReference type="ARBA" id="ARBA00013948"/>
    </source>
</evidence>
<dbReference type="Proteomes" id="UP001172155">
    <property type="component" value="Unassembled WGS sequence"/>
</dbReference>
<accession>A0AA40F7F9</accession>
<dbReference type="Gene3D" id="1.10.510.10">
    <property type="entry name" value="Transferase(Phosphotransferase) domain 1"/>
    <property type="match status" value="1"/>
</dbReference>
<dbReference type="InterPro" id="IPR011009">
    <property type="entry name" value="Kinase-like_dom_sf"/>
</dbReference>
<keyword evidence="12" id="KW-0808">Transferase</keyword>
<evidence type="ECO:0000256" key="9">
    <source>
        <dbReference type="ARBA" id="ARBA00048679"/>
    </source>
</evidence>
<comment type="caution">
    <text evidence="12">The sequence shown here is derived from an EMBL/GenBank/DDBJ whole genome shotgun (WGS) entry which is preliminary data.</text>
</comment>
<evidence type="ECO:0000256" key="6">
    <source>
        <dbReference type="ARBA" id="ARBA00030980"/>
    </source>
</evidence>
<dbReference type="GO" id="GO:0044773">
    <property type="term" value="P:mitotic DNA damage checkpoint signaling"/>
    <property type="evidence" value="ECO:0007669"/>
    <property type="project" value="TreeGrafter"/>
</dbReference>
<keyword evidence="13" id="KW-1185">Reference proteome</keyword>
<evidence type="ECO:0000256" key="8">
    <source>
        <dbReference type="ARBA" id="ARBA00047899"/>
    </source>
</evidence>
<comment type="subunit">
    <text evidence="2">Component of the EKC/KEOPS complex composed of at least BUD32, CGI121, GON7, KAE1 and PCC1; the whole complex dimerizes.</text>
</comment>
<feature type="domain" description="Protein kinase" evidence="11">
    <location>
        <begin position="281"/>
        <end position="554"/>
    </location>
</feature>
<dbReference type="InterPro" id="IPR008266">
    <property type="entry name" value="Tyr_kinase_AS"/>
</dbReference>
<dbReference type="GO" id="GO:0004674">
    <property type="term" value="F:protein serine/threonine kinase activity"/>
    <property type="evidence" value="ECO:0007669"/>
    <property type="project" value="UniProtKB-EC"/>
</dbReference>
<evidence type="ECO:0000256" key="5">
    <source>
        <dbReference type="ARBA" id="ARBA00019973"/>
    </source>
</evidence>
<evidence type="ECO:0000256" key="1">
    <source>
        <dbReference type="ARBA" id="ARBA00003747"/>
    </source>
</evidence>
<comment type="catalytic activity">
    <reaction evidence="8">
        <text>L-threonyl-[protein] + ATP = O-phospho-L-threonyl-[protein] + ADP + H(+)</text>
        <dbReference type="Rhea" id="RHEA:46608"/>
        <dbReference type="Rhea" id="RHEA-COMP:11060"/>
        <dbReference type="Rhea" id="RHEA-COMP:11605"/>
        <dbReference type="ChEBI" id="CHEBI:15378"/>
        <dbReference type="ChEBI" id="CHEBI:30013"/>
        <dbReference type="ChEBI" id="CHEBI:30616"/>
        <dbReference type="ChEBI" id="CHEBI:61977"/>
        <dbReference type="ChEBI" id="CHEBI:456216"/>
        <dbReference type="EC" id="2.7.11.1"/>
    </reaction>
</comment>
<dbReference type="PROSITE" id="PS00109">
    <property type="entry name" value="PROTEIN_KINASE_TYR"/>
    <property type="match status" value="1"/>
</dbReference>
<feature type="region of interest" description="Disordered" evidence="10">
    <location>
        <begin position="553"/>
        <end position="609"/>
    </location>
</feature>